<name>B2A8N2_NATTJ</name>
<dbReference type="FunCoup" id="B2A8N2">
    <property type="interactions" value="184"/>
</dbReference>
<dbReference type="STRING" id="457570.Nther_2350"/>
<dbReference type="FunFam" id="1.10.10.10:FF:000001">
    <property type="entry name" value="LysR family transcriptional regulator"/>
    <property type="match status" value="1"/>
</dbReference>
<dbReference type="eggNOG" id="COG0583">
    <property type="taxonomic scope" value="Bacteria"/>
</dbReference>
<evidence type="ECO:0000256" key="3">
    <source>
        <dbReference type="ARBA" id="ARBA00023125"/>
    </source>
</evidence>
<evidence type="ECO:0000313" key="7">
    <source>
        <dbReference type="Proteomes" id="UP000001683"/>
    </source>
</evidence>
<dbReference type="KEGG" id="nth:Nther_2350"/>
<dbReference type="AlphaFoldDB" id="B2A8N2"/>
<reference evidence="6 7" key="2">
    <citation type="journal article" date="2011" name="J. Bacteriol.">
        <title>Complete genome sequence of the anaerobic, halophilic alkalithermophile Natranaerobius thermophilus JW/NM-WN-LF.</title>
        <authorList>
            <person name="Zhao B."/>
            <person name="Mesbah N.M."/>
            <person name="Dalin E."/>
            <person name="Goodwin L."/>
            <person name="Nolan M."/>
            <person name="Pitluck S."/>
            <person name="Chertkov O."/>
            <person name="Brettin T.S."/>
            <person name="Han J."/>
            <person name="Larimer F.W."/>
            <person name="Land M.L."/>
            <person name="Hauser L."/>
            <person name="Kyrpides N."/>
            <person name="Wiegel J."/>
        </authorList>
    </citation>
    <scope>NUCLEOTIDE SEQUENCE [LARGE SCALE GENOMIC DNA]</scope>
    <source>
        <strain evidence="7">ATCC BAA-1301 / DSM 18059 / JW/NM-WN-LF</strain>
    </source>
</reference>
<proteinExistence type="inferred from homology"/>
<dbReference type="InterPro" id="IPR005119">
    <property type="entry name" value="LysR_subst-bd"/>
</dbReference>
<dbReference type="Gene3D" id="1.10.10.10">
    <property type="entry name" value="Winged helix-like DNA-binding domain superfamily/Winged helix DNA-binding domain"/>
    <property type="match status" value="1"/>
</dbReference>
<evidence type="ECO:0000256" key="4">
    <source>
        <dbReference type="ARBA" id="ARBA00023163"/>
    </source>
</evidence>
<keyword evidence="4" id="KW-0804">Transcription</keyword>
<dbReference type="GO" id="GO:0003700">
    <property type="term" value="F:DNA-binding transcription factor activity"/>
    <property type="evidence" value="ECO:0007669"/>
    <property type="project" value="InterPro"/>
</dbReference>
<dbReference type="SUPFAM" id="SSF53850">
    <property type="entry name" value="Periplasmic binding protein-like II"/>
    <property type="match status" value="1"/>
</dbReference>
<dbReference type="SUPFAM" id="SSF46785">
    <property type="entry name" value="Winged helix' DNA-binding domain"/>
    <property type="match status" value="1"/>
</dbReference>
<reference evidence="6 7" key="1">
    <citation type="submission" date="2008-04" db="EMBL/GenBank/DDBJ databases">
        <title>Complete sequence of chromosome of Natranaerobius thermophilus JW/NM-WN-LF.</title>
        <authorList>
            <consortium name="US DOE Joint Genome Institute"/>
            <person name="Copeland A."/>
            <person name="Lucas S."/>
            <person name="Lapidus A."/>
            <person name="Glavina del Rio T."/>
            <person name="Dalin E."/>
            <person name="Tice H."/>
            <person name="Bruce D."/>
            <person name="Goodwin L."/>
            <person name="Pitluck S."/>
            <person name="Chertkov O."/>
            <person name="Brettin T."/>
            <person name="Detter J.C."/>
            <person name="Han C."/>
            <person name="Kuske C.R."/>
            <person name="Schmutz J."/>
            <person name="Larimer F."/>
            <person name="Land M."/>
            <person name="Hauser L."/>
            <person name="Kyrpides N."/>
            <person name="Lykidis A."/>
            <person name="Mesbah N.M."/>
            <person name="Wiegel J."/>
        </authorList>
    </citation>
    <scope>NUCLEOTIDE SEQUENCE [LARGE SCALE GENOMIC DNA]</scope>
    <source>
        <strain evidence="7">ATCC BAA-1301 / DSM 18059 / JW/NM-WN-LF</strain>
    </source>
</reference>
<dbReference type="InterPro" id="IPR000847">
    <property type="entry name" value="LysR_HTH_N"/>
</dbReference>
<dbReference type="OrthoDB" id="119203at2"/>
<evidence type="ECO:0000256" key="1">
    <source>
        <dbReference type="ARBA" id="ARBA00009437"/>
    </source>
</evidence>
<evidence type="ECO:0000259" key="5">
    <source>
        <dbReference type="PROSITE" id="PS50931"/>
    </source>
</evidence>
<gene>
    <name evidence="6" type="ordered locus">Nther_2350</name>
</gene>
<dbReference type="InterPro" id="IPR036390">
    <property type="entry name" value="WH_DNA-bd_sf"/>
</dbReference>
<dbReference type="EMBL" id="CP001034">
    <property type="protein sequence ID" value="ACB85915.1"/>
    <property type="molecule type" value="Genomic_DNA"/>
</dbReference>
<feature type="domain" description="HTH lysR-type" evidence="5">
    <location>
        <begin position="1"/>
        <end position="58"/>
    </location>
</feature>
<evidence type="ECO:0000256" key="2">
    <source>
        <dbReference type="ARBA" id="ARBA00023015"/>
    </source>
</evidence>
<dbReference type="Pfam" id="PF03466">
    <property type="entry name" value="LysR_substrate"/>
    <property type="match status" value="1"/>
</dbReference>
<dbReference type="PANTHER" id="PTHR30126">
    <property type="entry name" value="HTH-TYPE TRANSCRIPTIONAL REGULATOR"/>
    <property type="match status" value="1"/>
</dbReference>
<dbReference type="Pfam" id="PF00126">
    <property type="entry name" value="HTH_1"/>
    <property type="match status" value="1"/>
</dbReference>
<dbReference type="Proteomes" id="UP000001683">
    <property type="component" value="Chromosome"/>
</dbReference>
<dbReference type="RefSeq" id="WP_012448765.1">
    <property type="nucleotide sequence ID" value="NC_010718.1"/>
</dbReference>
<sequence>MNLDYFDSFFVVVEEGSITKAANKLHISQPALSAQINCLEKYFQVSLVERSSKGVKLTPAGETLYEEGKRFTSLFKSMSNKIREHAGEGTKKLYIGASSTIGNHALPCSIFNFKKRYPQYDIKMKITNSEEVANLVMEDKVGMGIIEGPVDKELREEFKISGIQTKRLLYDRLNVLAPYGPPWAKRDFITIEELFNQDLILREKSSGIRKTIEQTLTNQGLDPSRLNMNMELNNSCAIINAVKTGKGLSILPKNAFKQDLVYEALSSLVVEGVEFYHPYTLLYHPSRLKDFLHREFFELLINEEYCFC</sequence>
<keyword evidence="7" id="KW-1185">Reference proteome</keyword>
<dbReference type="PANTHER" id="PTHR30126:SF39">
    <property type="entry name" value="HTH-TYPE TRANSCRIPTIONAL REGULATOR CYSL"/>
    <property type="match status" value="1"/>
</dbReference>
<organism evidence="6 7">
    <name type="scientific">Natranaerobius thermophilus (strain ATCC BAA-1301 / DSM 18059 / JW/NM-WN-LF)</name>
    <dbReference type="NCBI Taxonomy" id="457570"/>
    <lineage>
        <taxon>Bacteria</taxon>
        <taxon>Bacillati</taxon>
        <taxon>Bacillota</taxon>
        <taxon>Clostridia</taxon>
        <taxon>Natranaerobiales</taxon>
        <taxon>Natranaerobiaceae</taxon>
        <taxon>Natranaerobius</taxon>
    </lineage>
</organism>
<dbReference type="PRINTS" id="PR00039">
    <property type="entry name" value="HTHLYSR"/>
</dbReference>
<keyword evidence="2" id="KW-0805">Transcription regulation</keyword>
<comment type="similarity">
    <text evidence="1">Belongs to the LysR transcriptional regulatory family.</text>
</comment>
<dbReference type="HOGENOM" id="CLU_039613_6_1_9"/>
<accession>B2A8N2</accession>
<dbReference type="Gene3D" id="3.40.190.290">
    <property type="match status" value="1"/>
</dbReference>
<evidence type="ECO:0000313" key="6">
    <source>
        <dbReference type="EMBL" id="ACB85915.1"/>
    </source>
</evidence>
<protein>
    <submittedName>
        <fullName evidence="6">Transcriptional regulator, LysR family</fullName>
    </submittedName>
</protein>
<dbReference type="GO" id="GO:0000976">
    <property type="term" value="F:transcription cis-regulatory region binding"/>
    <property type="evidence" value="ECO:0007669"/>
    <property type="project" value="TreeGrafter"/>
</dbReference>
<dbReference type="InParanoid" id="B2A8N2"/>
<dbReference type="InterPro" id="IPR036388">
    <property type="entry name" value="WH-like_DNA-bd_sf"/>
</dbReference>
<keyword evidence="3" id="KW-0238">DNA-binding</keyword>
<dbReference type="PROSITE" id="PS50931">
    <property type="entry name" value="HTH_LYSR"/>
    <property type="match status" value="1"/>
</dbReference>